<evidence type="ECO:0000313" key="1">
    <source>
        <dbReference type="EMBL" id="KAJ7966437.1"/>
    </source>
</evidence>
<evidence type="ECO:0000313" key="2">
    <source>
        <dbReference type="Proteomes" id="UP001163823"/>
    </source>
</evidence>
<name>A0AAD7LYB5_QUISA</name>
<comment type="caution">
    <text evidence="1">The sequence shown here is derived from an EMBL/GenBank/DDBJ whole genome shotgun (WGS) entry which is preliminary data.</text>
</comment>
<dbReference type="PANTHER" id="PTHR35506">
    <property type="entry name" value="OS02G0135600 PROTEIN"/>
    <property type="match status" value="1"/>
</dbReference>
<proteinExistence type="predicted"/>
<protein>
    <submittedName>
        <fullName evidence="1">Uncharacterized protein</fullName>
    </submittedName>
</protein>
<dbReference type="EMBL" id="JARAOO010000006">
    <property type="protein sequence ID" value="KAJ7966437.1"/>
    <property type="molecule type" value="Genomic_DNA"/>
</dbReference>
<keyword evidence="2" id="KW-1185">Reference proteome</keyword>
<dbReference type="Proteomes" id="UP001163823">
    <property type="component" value="Chromosome 6"/>
</dbReference>
<accession>A0AAD7LYB5</accession>
<organism evidence="1 2">
    <name type="scientific">Quillaja saponaria</name>
    <name type="common">Soap bark tree</name>
    <dbReference type="NCBI Taxonomy" id="32244"/>
    <lineage>
        <taxon>Eukaryota</taxon>
        <taxon>Viridiplantae</taxon>
        <taxon>Streptophyta</taxon>
        <taxon>Embryophyta</taxon>
        <taxon>Tracheophyta</taxon>
        <taxon>Spermatophyta</taxon>
        <taxon>Magnoliopsida</taxon>
        <taxon>eudicotyledons</taxon>
        <taxon>Gunneridae</taxon>
        <taxon>Pentapetalae</taxon>
        <taxon>rosids</taxon>
        <taxon>fabids</taxon>
        <taxon>Fabales</taxon>
        <taxon>Quillajaceae</taxon>
        <taxon>Quillaja</taxon>
    </lineage>
</organism>
<dbReference type="KEGG" id="qsa:O6P43_015910"/>
<dbReference type="AlphaFoldDB" id="A0AAD7LYB5"/>
<gene>
    <name evidence="1" type="ORF">O6P43_015910</name>
</gene>
<dbReference type="PANTHER" id="PTHR35506:SF1">
    <property type="entry name" value="OS02G0135600 PROTEIN"/>
    <property type="match status" value="1"/>
</dbReference>
<sequence>MADKPSRALVLHEDGLATVVHPSHTNLHSLASKASCGFLSLPNSPPSESKDDRIVREFAVLLDACETYLSMMRST</sequence>
<reference evidence="1" key="1">
    <citation type="journal article" date="2023" name="Science">
        <title>Elucidation of the pathway for biosynthesis of saponin adjuvants from the soapbark tree.</title>
        <authorList>
            <person name="Reed J."/>
            <person name="Orme A."/>
            <person name="El-Demerdash A."/>
            <person name="Owen C."/>
            <person name="Martin L.B.B."/>
            <person name="Misra R.C."/>
            <person name="Kikuchi S."/>
            <person name="Rejzek M."/>
            <person name="Martin A.C."/>
            <person name="Harkess A."/>
            <person name="Leebens-Mack J."/>
            <person name="Louveau T."/>
            <person name="Stephenson M.J."/>
            <person name="Osbourn A."/>
        </authorList>
    </citation>
    <scope>NUCLEOTIDE SEQUENCE</scope>
    <source>
        <strain evidence="1">S10</strain>
    </source>
</reference>